<dbReference type="AlphaFoldDB" id="A0A085U2B3"/>
<evidence type="ECO:0000313" key="2">
    <source>
        <dbReference type="EMBL" id="SUQ01259.1"/>
    </source>
</evidence>
<reference evidence="1" key="1">
    <citation type="journal article" date="2015" name="Genome Announc.">
        <title>Complete Genome Sequence of Yersinia ruckeri Strain CSF007-82, Etiologic Agent of Red Mouth Disease in Salmonid Fish.</title>
        <authorList>
            <person name="Nelson M.C."/>
            <person name="LaPatra S.E."/>
            <person name="Welch T.J."/>
            <person name="Graf J."/>
        </authorList>
    </citation>
    <scope>NUCLEOTIDE SEQUENCE</scope>
    <source>
        <strain evidence="1">CSF007-82</strain>
    </source>
</reference>
<dbReference type="Proteomes" id="UP000255169">
    <property type="component" value="Unassembled WGS sequence"/>
</dbReference>
<gene>
    <name evidence="2" type="primary">ORFB</name>
    <name evidence="1" type="ORF">CSF007_15590</name>
    <name evidence="2" type="ORF">NCTC10476_02608</name>
</gene>
<dbReference type="PATRIC" id="fig|29486.44.peg.3544"/>
<dbReference type="EMBL" id="LN681231">
    <property type="protein sequence ID" value="CEK28840.1"/>
    <property type="molecule type" value="Genomic_DNA"/>
</dbReference>
<name>A0A085U2B3_YERRU</name>
<evidence type="ECO:0000313" key="3">
    <source>
        <dbReference type="Proteomes" id="UP000255169"/>
    </source>
</evidence>
<protein>
    <submittedName>
        <fullName evidence="1">Mobile element protein</fullName>
    </submittedName>
    <submittedName>
        <fullName evidence="2">Putative transposase</fullName>
    </submittedName>
</protein>
<reference evidence="2 3" key="2">
    <citation type="submission" date="2018-06" db="EMBL/GenBank/DDBJ databases">
        <authorList>
            <consortium name="Pathogen Informatics"/>
            <person name="Doyle S."/>
        </authorList>
    </citation>
    <scope>NUCLEOTIDE SEQUENCE [LARGE SCALE GENOMIC DNA]</scope>
    <source>
        <strain evidence="2 3">NCTC10476</strain>
    </source>
</reference>
<keyword evidence="3" id="KW-1185">Reference proteome</keyword>
<proteinExistence type="predicted"/>
<evidence type="ECO:0000313" key="1">
    <source>
        <dbReference type="EMBL" id="CEK28840.1"/>
    </source>
</evidence>
<sequence length="55" mass="6367">MASEKRELVQYVMTEHKISERCGCRVIGISRSLLHYRPNTVRDIPVIEALQKLAQ</sequence>
<dbReference type="EMBL" id="UHJG01000001">
    <property type="protein sequence ID" value="SUQ01259.1"/>
    <property type="molecule type" value="Genomic_DNA"/>
</dbReference>
<accession>A0A085U2B3</accession>
<organism evidence="2 3">
    <name type="scientific">Yersinia ruckeri</name>
    <dbReference type="NCBI Taxonomy" id="29486"/>
    <lineage>
        <taxon>Bacteria</taxon>
        <taxon>Pseudomonadati</taxon>
        <taxon>Pseudomonadota</taxon>
        <taxon>Gammaproteobacteria</taxon>
        <taxon>Enterobacterales</taxon>
        <taxon>Yersiniaceae</taxon>
        <taxon>Yersinia</taxon>
    </lineage>
</organism>